<feature type="chain" id="PRO_5038822882" evidence="1">
    <location>
        <begin position="28"/>
        <end position="131"/>
    </location>
</feature>
<evidence type="ECO:0000256" key="1">
    <source>
        <dbReference type="SAM" id="SignalP"/>
    </source>
</evidence>
<comment type="caution">
    <text evidence="2">The sequence shown here is derived from an EMBL/GenBank/DDBJ whole genome shotgun (WGS) entry which is preliminary data.</text>
</comment>
<dbReference type="Gene3D" id="3.10.450.40">
    <property type="match status" value="1"/>
</dbReference>
<dbReference type="AlphaFoldDB" id="A0A9D4LJU4"/>
<keyword evidence="3" id="KW-1185">Reference proteome</keyword>
<evidence type="ECO:0000313" key="2">
    <source>
        <dbReference type="EMBL" id="KAH3859044.1"/>
    </source>
</evidence>
<dbReference type="Proteomes" id="UP000828390">
    <property type="component" value="Unassembled WGS sequence"/>
</dbReference>
<feature type="signal peptide" evidence="1">
    <location>
        <begin position="1"/>
        <end position="27"/>
    </location>
</feature>
<keyword evidence="1" id="KW-0732">Signal</keyword>
<proteinExistence type="predicted"/>
<protein>
    <submittedName>
        <fullName evidence="2">Uncharacterized protein</fullName>
    </submittedName>
</protein>
<name>A0A9D4LJU4_DREPO</name>
<dbReference type="EMBL" id="JAIWYP010000003">
    <property type="protein sequence ID" value="KAH3859044.1"/>
    <property type="molecule type" value="Genomic_DNA"/>
</dbReference>
<reference evidence="2" key="2">
    <citation type="submission" date="2020-11" db="EMBL/GenBank/DDBJ databases">
        <authorList>
            <person name="McCartney M.A."/>
            <person name="Auch B."/>
            <person name="Kono T."/>
            <person name="Mallez S."/>
            <person name="Becker A."/>
            <person name="Gohl D.M."/>
            <person name="Silverstein K.A.T."/>
            <person name="Koren S."/>
            <person name="Bechman K.B."/>
            <person name="Herman A."/>
            <person name="Abrahante J.E."/>
            <person name="Garbe J."/>
        </authorList>
    </citation>
    <scope>NUCLEOTIDE SEQUENCE</scope>
    <source>
        <strain evidence="2">Duluth1</strain>
        <tissue evidence="2">Whole animal</tissue>
    </source>
</reference>
<gene>
    <name evidence="2" type="ORF">DPMN_101690</name>
</gene>
<accession>A0A9D4LJU4</accession>
<evidence type="ECO:0000313" key="3">
    <source>
        <dbReference type="Proteomes" id="UP000828390"/>
    </source>
</evidence>
<reference evidence="2" key="1">
    <citation type="journal article" date="2019" name="bioRxiv">
        <title>The Genome of the Zebra Mussel, Dreissena polymorpha: A Resource for Invasive Species Research.</title>
        <authorList>
            <person name="McCartney M.A."/>
            <person name="Auch B."/>
            <person name="Kono T."/>
            <person name="Mallez S."/>
            <person name="Zhang Y."/>
            <person name="Obille A."/>
            <person name="Becker A."/>
            <person name="Abrahante J.E."/>
            <person name="Garbe J."/>
            <person name="Badalamenti J.P."/>
            <person name="Herman A."/>
            <person name="Mangelson H."/>
            <person name="Liachko I."/>
            <person name="Sullivan S."/>
            <person name="Sone E.D."/>
            <person name="Koren S."/>
            <person name="Silverstein K.A.T."/>
            <person name="Beckman K.B."/>
            <person name="Gohl D.M."/>
        </authorList>
    </citation>
    <scope>NUCLEOTIDE SEQUENCE</scope>
    <source>
        <strain evidence="2">Duluth1</strain>
        <tissue evidence="2">Whole animal</tissue>
    </source>
</reference>
<sequence>MKETLRELKLQLLDMLPLALIVNTSQASNDWSTYDYYYLNQGPFASAQDLLQAYNTGSIRKKKIPPGYRDTVAKRYYTGQEDSKPLRANAYMPPPEHTSRKVLGQCHTVGWMGWSFDVTTKMLRGPALFNV</sequence>
<organism evidence="2 3">
    <name type="scientific">Dreissena polymorpha</name>
    <name type="common">Zebra mussel</name>
    <name type="synonym">Mytilus polymorpha</name>
    <dbReference type="NCBI Taxonomy" id="45954"/>
    <lineage>
        <taxon>Eukaryota</taxon>
        <taxon>Metazoa</taxon>
        <taxon>Spiralia</taxon>
        <taxon>Lophotrochozoa</taxon>
        <taxon>Mollusca</taxon>
        <taxon>Bivalvia</taxon>
        <taxon>Autobranchia</taxon>
        <taxon>Heteroconchia</taxon>
        <taxon>Euheterodonta</taxon>
        <taxon>Imparidentia</taxon>
        <taxon>Neoheterodontei</taxon>
        <taxon>Myida</taxon>
        <taxon>Dreissenoidea</taxon>
        <taxon>Dreissenidae</taxon>
        <taxon>Dreissena</taxon>
    </lineage>
</organism>